<dbReference type="EMBL" id="VYZN01000014">
    <property type="protein sequence ID" value="KAE9539904.1"/>
    <property type="molecule type" value="Genomic_DNA"/>
</dbReference>
<name>A0A6G0TWB6_APHGL</name>
<sequence length="263" mass="30793">MRIYTVKWFSRARCCDVPLRCLMRLKNDRIFYFKNKRSRDILMEEDEKNGYIISRKGSLIIIKITRYPSIRKLLIVSASNAVTDNTIVVKKLPLHLHKGVSRLTKLVRVNYYVYIDIVNRQIWNNLMDIIFVMDQFKCADLANATRKHTCCVAEFINRNQFRNFDSSGYETLNLTSAIDRLIELKTEEFYIELLSRKFVLNSDELEALNLFTTIPITSCSCERTKFGKNKIKKPHVARTLDAMMHPLRKKSAHAYATQYVSTS</sequence>
<accession>A0A6G0TWB6</accession>
<comment type="caution">
    <text evidence="1">The sequence shown here is derived from an EMBL/GenBank/DDBJ whole genome shotgun (WGS) entry which is preliminary data.</text>
</comment>
<proteinExistence type="predicted"/>
<dbReference type="AlphaFoldDB" id="A0A6G0TWB6"/>
<protein>
    <submittedName>
        <fullName evidence="1">Uncharacterized protein</fullName>
    </submittedName>
</protein>
<evidence type="ECO:0000313" key="2">
    <source>
        <dbReference type="Proteomes" id="UP000475862"/>
    </source>
</evidence>
<organism evidence="1 2">
    <name type="scientific">Aphis glycines</name>
    <name type="common">Soybean aphid</name>
    <dbReference type="NCBI Taxonomy" id="307491"/>
    <lineage>
        <taxon>Eukaryota</taxon>
        <taxon>Metazoa</taxon>
        <taxon>Ecdysozoa</taxon>
        <taxon>Arthropoda</taxon>
        <taxon>Hexapoda</taxon>
        <taxon>Insecta</taxon>
        <taxon>Pterygota</taxon>
        <taxon>Neoptera</taxon>
        <taxon>Paraneoptera</taxon>
        <taxon>Hemiptera</taxon>
        <taxon>Sternorrhyncha</taxon>
        <taxon>Aphidomorpha</taxon>
        <taxon>Aphidoidea</taxon>
        <taxon>Aphididae</taxon>
        <taxon>Aphidini</taxon>
        <taxon>Aphis</taxon>
        <taxon>Aphis</taxon>
    </lineage>
</organism>
<reference evidence="1 2" key="1">
    <citation type="submission" date="2019-08" db="EMBL/GenBank/DDBJ databases">
        <title>The genome of the soybean aphid Biotype 1, its phylome, world population structure and adaptation to the North American continent.</title>
        <authorList>
            <person name="Giordano R."/>
            <person name="Donthu R.K."/>
            <person name="Hernandez A.G."/>
            <person name="Wright C.L."/>
            <person name="Zimin A.V."/>
        </authorList>
    </citation>
    <scope>NUCLEOTIDE SEQUENCE [LARGE SCALE GENOMIC DNA]</scope>
    <source>
        <tissue evidence="1">Whole aphids</tissue>
    </source>
</reference>
<keyword evidence="2" id="KW-1185">Reference proteome</keyword>
<evidence type="ECO:0000313" key="1">
    <source>
        <dbReference type="EMBL" id="KAE9539904.1"/>
    </source>
</evidence>
<gene>
    <name evidence="1" type="ORF">AGLY_005156</name>
</gene>
<dbReference type="Proteomes" id="UP000475862">
    <property type="component" value="Unassembled WGS sequence"/>
</dbReference>